<feature type="domain" description="Glutaredoxin" evidence="1">
    <location>
        <begin position="8"/>
        <end position="75"/>
    </location>
</feature>
<dbReference type="Pfam" id="PF00462">
    <property type="entry name" value="Glutaredoxin"/>
    <property type="match status" value="1"/>
</dbReference>
<dbReference type="GO" id="GO:0007605">
    <property type="term" value="P:sensory perception of sound"/>
    <property type="evidence" value="ECO:0007669"/>
    <property type="project" value="InterPro"/>
</dbReference>
<dbReference type="PANTHER" id="PTHR46990">
    <property type="entry name" value="GLUTAREDOXIN DOMAIN-CONTAINING CYSTEINE-RICH PROTEIN 1"/>
    <property type="match status" value="1"/>
</dbReference>
<dbReference type="AlphaFoldDB" id="A0AA40KIV8"/>
<evidence type="ECO:0000313" key="2">
    <source>
        <dbReference type="EMBL" id="KAK1121783.1"/>
    </source>
</evidence>
<evidence type="ECO:0000259" key="1">
    <source>
        <dbReference type="Pfam" id="PF00462"/>
    </source>
</evidence>
<evidence type="ECO:0000313" key="3">
    <source>
        <dbReference type="Proteomes" id="UP001177670"/>
    </source>
</evidence>
<name>A0AA40KIV8_9HYME</name>
<dbReference type="EMBL" id="JAHYIQ010000025">
    <property type="protein sequence ID" value="KAK1121783.1"/>
    <property type="molecule type" value="Genomic_DNA"/>
</dbReference>
<comment type="caution">
    <text evidence="2">The sequence shown here is derived from an EMBL/GenBank/DDBJ whole genome shotgun (WGS) entry which is preliminary data.</text>
</comment>
<dbReference type="Proteomes" id="UP001177670">
    <property type="component" value="Unassembled WGS sequence"/>
</dbReference>
<protein>
    <recommendedName>
        <fullName evidence="1">Glutaredoxin domain-containing protein</fullName>
    </recommendedName>
</protein>
<dbReference type="SUPFAM" id="SSF52833">
    <property type="entry name" value="Thioredoxin-like"/>
    <property type="match status" value="1"/>
</dbReference>
<dbReference type="InterPro" id="IPR002109">
    <property type="entry name" value="Glutaredoxin"/>
</dbReference>
<reference evidence="2" key="1">
    <citation type="submission" date="2021-10" db="EMBL/GenBank/DDBJ databases">
        <title>Melipona bicolor Genome sequencing and assembly.</title>
        <authorList>
            <person name="Araujo N.S."/>
            <person name="Arias M.C."/>
        </authorList>
    </citation>
    <scope>NUCLEOTIDE SEQUENCE</scope>
    <source>
        <strain evidence="2">USP_2M_L1-L4_2017</strain>
        <tissue evidence="2">Whole body</tissue>
    </source>
</reference>
<proteinExistence type="predicted"/>
<dbReference type="PROSITE" id="PS51354">
    <property type="entry name" value="GLUTAREDOXIN_2"/>
    <property type="match status" value="1"/>
</dbReference>
<gene>
    <name evidence="2" type="ORF">K0M31_010094</name>
</gene>
<sequence length="141" mass="16035">MKKELGKVVVYTTTSGIVRKTFYNCKKVKQILRTHMVKYDELDLFGDAELQTELRDRLGSTVIQLPQLFIDGQHIGGFDTVERLNESGELRDMLKPYQSMRLHSPQIRKLPGSNVATELQVPIAWLTAELKHKISIGGIPK</sequence>
<dbReference type="PANTHER" id="PTHR46990:SF1">
    <property type="entry name" value="GLUTAREDOXIN DOMAIN-CONTAINING CYSTEINE-RICH PROTEIN 1"/>
    <property type="match status" value="1"/>
</dbReference>
<dbReference type="InterPro" id="IPR042797">
    <property type="entry name" value="GRXCR1"/>
</dbReference>
<dbReference type="Gene3D" id="3.40.30.10">
    <property type="entry name" value="Glutaredoxin"/>
    <property type="match status" value="1"/>
</dbReference>
<keyword evidence="3" id="KW-1185">Reference proteome</keyword>
<dbReference type="InterPro" id="IPR036249">
    <property type="entry name" value="Thioredoxin-like_sf"/>
</dbReference>
<organism evidence="2 3">
    <name type="scientific">Melipona bicolor</name>
    <dbReference type="NCBI Taxonomy" id="60889"/>
    <lineage>
        <taxon>Eukaryota</taxon>
        <taxon>Metazoa</taxon>
        <taxon>Ecdysozoa</taxon>
        <taxon>Arthropoda</taxon>
        <taxon>Hexapoda</taxon>
        <taxon>Insecta</taxon>
        <taxon>Pterygota</taxon>
        <taxon>Neoptera</taxon>
        <taxon>Endopterygota</taxon>
        <taxon>Hymenoptera</taxon>
        <taxon>Apocrita</taxon>
        <taxon>Aculeata</taxon>
        <taxon>Apoidea</taxon>
        <taxon>Anthophila</taxon>
        <taxon>Apidae</taxon>
        <taxon>Melipona</taxon>
    </lineage>
</organism>
<accession>A0AA40KIV8</accession>